<evidence type="ECO:0000313" key="3">
    <source>
        <dbReference type="EMBL" id="RSN69530.1"/>
    </source>
</evidence>
<dbReference type="PANTHER" id="PTHR30154">
    <property type="entry name" value="LEUCINE-RESPONSIVE REGULATORY PROTEIN"/>
    <property type="match status" value="1"/>
</dbReference>
<evidence type="ECO:0000256" key="1">
    <source>
        <dbReference type="ARBA" id="ARBA00029440"/>
    </source>
</evidence>
<reference evidence="3 4" key="1">
    <citation type="submission" date="2018-10" db="EMBL/GenBank/DDBJ databases">
        <title>Co-occurring genomic capacity for anaerobic methane metabolism and dissimilatory sulfite reduction discovered in the Korarchaeota.</title>
        <authorList>
            <person name="Mckay L.J."/>
            <person name="Dlakic M."/>
            <person name="Fields M.W."/>
            <person name="Delmont T.O."/>
            <person name="Eren A.M."/>
            <person name="Jay Z.J."/>
            <person name="Klingelsmith K.B."/>
            <person name="Rusch D.B."/>
            <person name="Inskeep W.P."/>
        </authorList>
    </citation>
    <scope>NUCLEOTIDE SEQUENCE [LARGE SCALE GENOMIC DNA]</scope>
    <source>
        <strain evidence="3 4">WS</strain>
    </source>
</reference>
<dbReference type="EMBL" id="RCOR01000018">
    <property type="protein sequence ID" value="RSN69530.1"/>
    <property type="molecule type" value="Genomic_DNA"/>
</dbReference>
<dbReference type="InterPro" id="IPR019887">
    <property type="entry name" value="Tscrpt_reg_AsnC/Lrp_C"/>
</dbReference>
<comment type="pathway">
    <text evidence="1">Amino-acid biosynthesis.</text>
</comment>
<dbReference type="GO" id="GO:0005829">
    <property type="term" value="C:cytosol"/>
    <property type="evidence" value="ECO:0007669"/>
    <property type="project" value="TreeGrafter"/>
</dbReference>
<dbReference type="PANTHER" id="PTHR30154:SF34">
    <property type="entry name" value="TRANSCRIPTIONAL REGULATOR AZLB"/>
    <property type="match status" value="1"/>
</dbReference>
<comment type="caution">
    <text evidence="3">The sequence shown here is derived from an EMBL/GenBank/DDBJ whole genome shotgun (WGS) entry which is preliminary data.</text>
</comment>
<dbReference type="GO" id="GO:0043565">
    <property type="term" value="F:sequence-specific DNA binding"/>
    <property type="evidence" value="ECO:0007669"/>
    <property type="project" value="TreeGrafter"/>
</dbReference>
<dbReference type="Gene3D" id="3.30.70.920">
    <property type="match status" value="1"/>
</dbReference>
<gene>
    <name evidence="3" type="ORF">D9Q81_02695</name>
</gene>
<dbReference type="SUPFAM" id="SSF54909">
    <property type="entry name" value="Dimeric alpha+beta barrel"/>
    <property type="match status" value="1"/>
</dbReference>
<dbReference type="Pfam" id="PF01037">
    <property type="entry name" value="AsnC_trans_reg"/>
    <property type="match status" value="1"/>
</dbReference>
<dbReference type="AlphaFoldDB" id="A0A429G6V6"/>
<dbReference type="Proteomes" id="UP000278149">
    <property type="component" value="Unassembled WGS sequence"/>
</dbReference>
<proteinExistence type="predicted"/>
<sequence length="81" mass="9206">MVDMLEAFIAVSVRPSNTAELKKTFSASDKVKEVFYVTGEFDFLMRVEAANTFELARIIEILRSQEGVENTVTFIVLEKLK</sequence>
<dbReference type="InterPro" id="IPR011008">
    <property type="entry name" value="Dimeric_a/b-barrel"/>
</dbReference>
<dbReference type="OMA" id="ESTYTHV"/>
<feature type="domain" description="Transcription regulator AsnC/Lrp ligand binding" evidence="2">
    <location>
        <begin position="10"/>
        <end position="78"/>
    </location>
</feature>
<dbReference type="GO" id="GO:0043200">
    <property type="term" value="P:response to amino acid"/>
    <property type="evidence" value="ECO:0007669"/>
    <property type="project" value="TreeGrafter"/>
</dbReference>
<protein>
    <submittedName>
        <fullName evidence="3">Lrp/AsnC family transcriptional regulator</fullName>
    </submittedName>
</protein>
<evidence type="ECO:0000259" key="2">
    <source>
        <dbReference type="Pfam" id="PF01037"/>
    </source>
</evidence>
<name>A0A429G6V6_9CREN</name>
<evidence type="ECO:0000313" key="4">
    <source>
        <dbReference type="Proteomes" id="UP000278149"/>
    </source>
</evidence>
<accession>A0A429G6V6</accession>
<organism evidence="3 4">
    <name type="scientific">Candidatus Korarchaeum cryptofilum</name>
    <dbReference type="NCBI Taxonomy" id="498846"/>
    <lineage>
        <taxon>Archaea</taxon>
        <taxon>Thermoproteota</taxon>
        <taxon>Candidatus Korarchaeia</taxon>
        <taxon>Candidatus Korarchaeales</taxon>
        <taxon>Candidatus Korarchaeaceae</taxon>
        <taxon>Candidatus Korarchaeum</taxon>
    </lineage>
</organism>